<accession>A0A936NB80</accession>
<evidence type="ECO:0000256" key="2">
    <source>
        <dbReference type="ARBA" id="ARBA00022628"/>
    </source>
</evidence>
<evidence type="ECO:0000256" key="1">
    <source>
        <dbReference type="ARBA" id="ARBA00001922"/>
    </source>
</evidence>
<reference evidence="7 8" key="1">
    <citation type="submission" date="2020-10" db="EMBL/GenBank/DDBJ databases">
        <title>Connecting structure to function with the recovery of over 1000 high-quality activated sludge metagenome-assembled genomes encoding full-length rRNA genes using long-read sequencing.</title>
        <authorList>
            <person name="Singleton C.M."/>
            <person name="Petriglieri F."/>
            <person name="Kristensen J.M."/>
            <person name="Kirkegaard R.H."/>
            <person name="Michaelsen T.Y."/>
            <person name="Andersen M.H."/>
            <person name="Karst S.M."/>
            <person name="Dueholm M.S."/>
            <person name="Nielsen P.H."/>
            <person name="Albertsen M."/>
        </authorList>
    </citation>
    <scope>NUCLEOTIDE SEQUENCE [LARGE SCALE GENOMIC DNA]</scope>
    <source>
        <strain evidence="7">Lyne_18-Q3-R50-59_MAXAC.006</strain>
    </source>
</reference>
<evidence type="ECO:0000313" key="7">
    <source>
        <dbReference type="EMBL" id="MBK9296258.1"/>
    </source>
</evidence>
<dbReference type="Gene3D" id="3.40.50.280">
    <property type="entry name" value="Cobalamin-binding domain"/>
    <property type="match status" value="1"/>
</dbReference>
<dbReference type="SUPFAM" id="SSF52242">
    <property type="entry name" value="Cobalamin (vitamin B12)-binding domain"/>
    <property type="match status" value="1"/>
</dbReference>
<evidence type="ECO:0000256" key="4">
    <source>
        <dbReference type="ARBA" id="ARBA00023235"/>
    </source>
</evidence>
<dbReference type="InterPro" id="IPR006158">
    <property type="entry name" value="Cobalamin-bd"/>
</dbReference>
<dbReference type="InterPro" id="IPR036724">
    <property type="entry name" value="Cobalamin-bd_sf"/>
</dbReference>
<sequence>MGLDGHDRGLKVVARTLRDAGCEVIYLGLRQSAATIVAAAIDEDADAIGISMHNGGHLTLAPRMVDAVVEAELDTPVIVGGIIPDVDRPTLTDAGVAAILSPGSSDTDVIVAVTEAVRAAGST</sequence>
<comment type="caution">
    <text evidence="7">The sequence shown here is derived from an EMBL/GenBank/DDBJ whole genome shotgun (WGS) entry which is preliminary data.</text>
</comment>
<proteinExistence type="predicted"/>
<keyword evidence="5" id="KW-0170">Cobalt</keyword>
<evidence type="ECO:0000313" key="8">
    <source>
        <dbReference type="Proteomes" id="UP000727993"/>
    </source>
</evidence>
<dbReference type="PROSITE" id="PS51332">
    <property type="entry name" value="B12_BINDING"/>
    <property type="match status" value="1"/>
</dbReference>
<dbReference type="NCBIfam" id="TIGR00640">
    <property type="entry name" value="acid_CoA_mut_C"/>
    <property type="match status" value="1"/>
</dbReference>
<dbReference type="GO" id="GO:0031419">
    <property type="term" value="F:cobalamin binding"/>
    <property type="evidence" value="ECO:0007669"/>
    <property type="project" value="UniProtKB-KW"/>
</dbReference>
<dbReference type="PANTHER" id="PTHR48101:SF1">
    <property type="entry name" value="METHYLMALONYL-COA MUTASE, LARGE SUBUNIT"/>
    <property type="match status" value="1"/>
</dbReference>
<dbReference type="EMBL" id="JADJZA010000001">
    <property type="protein sequence ID" value="MBK9296258.1"/>
    <property type="molecule type" value="Genomic_DNA"/>
</dbReference>
<organism evidence="7 8">
    <name type="scientific">Candidatus Neomicrothrix subdominans</name>
    <dbReference type="NCBI Taxonomy" id="2954438"/>
    <lineage>
        <taxon>Bacteria</taxon>
        <taxon>Bacillati</taxon>
        <taxon>Actinomycetota</taxon>
        <taxon>Acidimicrobiia</taxon>
        <taxon>Acidimicrobiales</taxon>
        <taxon>Microthrixaceae</taxon>
        <taxon>Candidatus Neomicrothrix</taxon>
    </lineage>
</organism>
<dbReference type="PANTHER" id="PTHR48101">
    <property type="entry name" value="METHYLMALONYL-COA MUTASE, MITOCHONDRIAL-RELATED"/>
    <property type="match status" value="1"/>
</dbReference>
<dbReference type="Pfam" id="PF02310">
    <property type="entry name" value="B12-binding"/>
    <property type="match status" value="1"/>
</dbReference>
<keyword evidence="2" id="KW-0846">Cobalamin</keyword>
<comment type="cofactor">
    <cofactor evidence="1">
        <name>adenosylcob(III)alamin</name>
        <dbReference type="ChEBI" id="CHEBI:18408"/>
    </cofactor>
</comment>
<dbReference type="Proteomes" id="UP000727993">
    <property type="component" value="Unassembled WGS sequence"/>
</dbReference>
<dbReference type="AlphaFoldDB" id="A0A936NB80"/>
<evidence type="ECO:0000256" key="5">
    <source>
        <dbReference type="ARBA" id="ARBA00023285"/>
    </source>
</evidence>
<protein>
    <submittedName>
        <fullName evidence="7">Cobalamin-dependent protein</fullName>
    </submittedName>
</protein>
<dbReference type="GO" id="GO:0046872">
    <property type="term" value="F:metal ion binding"/>
    <property type="evidence" value="ECO:0007669"/>
    <property type="project" value="UniProtKB-KW"/>
</dbReference>
<gene>
    <name evidence="7" type="ORF">IPN02_05210</name>
</gene>
<evidence type="ECO:0000256" key="3">
    <source>
        <dbReference type="ARBA" id="ARBA00022723"/>
    </source>
</evidence>
<evidence type="ECO:0000259" key="6">
    <source>
        <dbReference type="PROSITE" id="PS51332"/>
    </source>
</evidence>
<dbReference type="InterPro" id="IPR006159">
    <property type="entry name" value="Acid_CoA_mut_C"/>
</dbReference>
<feature type="domain" description="B12-binding" evidence="6">
    <location>
        <begin position="1"/>
        <end position="123"/>
    </location>
</feature>
<keyword evidence="3" id="KW-0479">Metal-binding</keyword>
<name>A0A936NB80_9ACTN</name>
<dbReference type="GO" id="GO:0016853">
    <property type="term" value="F:isomerase activity"/>
    <property type="evidence" value="ECO:0007669"/>
    <property type="project" value="UniProtKB-KW"/>
</dbReference>
<keyword evidence="4" id="KW-0413">Isomerase</keyword>